<comment type="caution">
    <text evidence="7">The sequence shown here is derived from an EMBL/GenBank/DDBJ whole genome shotgun (WGS) entry which is preliminary data.</text>
</comment>
<keyword evidence="7" id="KW-0012">Acyltransferase</keyword>
<dbReference type="SUPFAM" id="SSF56059">
    <property type="entry name" value="Glutathione synthetase ATP-binding domain-like"/>
    <property type="match status" value="1"/>
</dbReference>
<name>A0ABS9K254_9RHOO</name>
<dbReference type="PANTHER" id="PTHR43334">
    <property type="entry name" value="ACETATE--COA LIGASE [ADP-FORMING]"/>
    <property type="match status" value="1"/>
</dbReference>
<keyword evidence="2 4" id="KW-0547">Nucleotide-binding</keyword>
<dbReference type="Pfam" id="PF13607">
    <property type="entry name" value="Succ_CoA_lig"/>
    <property type="match status" value="1"/>
</dbReference>
<dbReference type="GO" id="GO:0016746">
    <property type="term" value="F:acyltransferase activity"/>
    <property type="evidence" value="ECO:0007669"/>
    <property type="project" value="UniProtKB-KW"/>
</dbReference>
<dbReference type="Gene3D" id="3.40.50.261">
    <property type="entry name" value="Succinyl-CoA synthetase domains"/>
    <property type="match status" value="2"/>
</dbReference>
<dbReference type="RefSeq" id="WP_275710078.1">
    <property type="nucleotide sequence ID" value="NZ_JAKLTN010000002.1"/>
</dbReference>
<evidence type="ECO:0000256" key="2">
    <source>
        <dbReference type="ARBA" id="ARBA00022741"/>
    </source>
</evidence>
<accession>A0ABS9K254</accession>
<dbReference type="InterPro" id="IPR000182">
    <property type="entry name" value="GNAT_dom"/>
</dbReference>
<dbReference type="Pfam" id="PF13380">
    <property type="entry name" value="CoA_binding_2"/>
    <property type="match status" value="1"/>
</dbReference>
<dbReference type="InterPro" id="IPR032875">
    <property type="entry name" value="Succ_CoA_lig_flav_dom"/>
</dbReference>
<dbReference type="InterPro" id="IPR013815">
    <property type="entry name" value="ATP_grasp_subdomain_1"/>
</dbReference>
<dbReference type="PANTHER" id="PTHR43334:SF1">
    <property type="entry name" value="3-HYDROXYPROPIONATE--COA LIGASE [ADP-FORMING]"/>
    <property type="match status" value="1"/>
</dbReference>
<dbReference type="InterPro" id="IPR051538">
    <property type="entry name" value="Acyl-CoA_Synth/Transferase"/>
</dbReference>
<dbReference type="SMART" id="SM00881">
    <property type="entry name" value="CoA_binding"/>
    <property type="match status" value="1"/>
</dbReference>
<dbReference type="SUPFAM" id="SSF55729">
    <property type="entry name" value="Acyl-CoA N-acyltransferases (Nat)"/>
    <property type="match status" value="1"/>
</dbReference>
<reference evidence="7" key="1">
    <citation type="submission" date="2022-01" db="EMBL/GenBank/DDBJ databases">
        <authorList>
            <person name="Jo J.-H."/>
            <person name="Im W.-T."/>
        </authorList>
    </citation>
    <scope>NUCLEOTIDE SEQUENCE</scope>
    <source>
        <strain evidence="7">XY25</strain>
    </source>
</reference>
<dbReference type="InterPro" id="IPR036291">
    <property type="entry name" value="NAD(P)-bd_dom_sf"/>
</dbReference>
<evidence type="ECO:0000256" key="4">
    <source>
        <dbReference type="PROSITE-ProRule" id="PRU00409"/>
    </source>
</evidence>
<keyword evidence="8" id="KW-1185">Reference proteome</keyword>
<dbReference type="InterPro" id="IPR003781">
    <property type="entry name" value="CoA-bd"/>
</dbReference>
<evidence type="ECO:0000259" key="6">
    <source>
        <dbReference type="PROSITE" id="PS51186"/>
    </source>
</evidence>
<proteinExistence type="predicted"/>
<dbReference type="SUPFAM" id="SSF51735">
    <property type="entry name" value="NAD(P)-binding Rossmann-fold domains"/>
    <property type="match status" value="1"/>
</dbReference>
<dbReference type="EC" id="2.3.1.-" evidence="7"/>
<dbReference type="EMBL" id="JAKLTN010000002">
    <property type="protein sequence ID" value="MCG2577223.1"/>
    <property type="molecule type" value="Genomic_DNA"/>
</dbReference>
<dbReference type="Gene3D" id="3.40.50.720">
    <property type="entry name" value="NAD(P)-binding Rossmann-like Domain"/>
    <property type="match status" value="1"/>
</dbReference>
<dbReference type="CDD" id="cd04301">
    <property type="entry name" value="NAT_SF"/>
    <property type="match status" value="1"/>
</dbReference>
<feature type="domain" description="N-acetyltransferase" evidence="6">
    <location>
        <begin position="737"/>
        <end position="893"/>
    </location>
</feature>
<dbReference type="InterPro" id="IPR011761">
    <property type="entry name" value="ATP-grasp"/>
</dbReference>
<dbReference type="Gene3D" id="3.30.1490.20">
    <property type="entry name" value="ATP-grasp fold, A domain"/>
    <property type="match status" value="1"/>
</dbReference>
<dbReference type="SUPFAM" id="SSF52210">
    <property type="entry name" value="Succinyl-CoA synthetase domains"/>
    <property type="match status" value="2"/>
</dbReference>
<dbReference type="Pfam" id="PF13549">
    <property type="entry name" value="ATP-grasp_5"/>
    <property type="match status" value="1"/>
</dbReference>
<keyword evidence="3 4" id="KW-0067">ATP-binding</keyword>
<evidence type="ECO:0000256" key="1">
    <source>
        <dbReference type="ARBA" id="ARBA00022598"/>
    </source>
</evidence>
<dbReference type="Gene3D" id="3.30.470.20">
    <property type="entry name" value="ATP-grasp fold, B domain"/>
    <property type="match status" value="1"/>
</dbReference>
<evidence type="ECO:0000256" key="3">
    <source>
        <dbReference type="ARBA" id="ARBA00022840"/>
    </source>
</evidence>
<gene>
    <name evidence="7" type="ORF">LZ012_09485</name>
</gene>
<dbReference type="InterPro" id="IPR016102">
    <property type="entry name" value="Succinyl-CoA_synth-like"/>
</dbReference>
<sequence length="894" mass="97405">MLRTHYLHSLLEPKSLAIIGASEKEGSIGHVILRNILANGFKGKVWAVNPRHDQILGQACVPAVDQIGSRVDLAIVTTAPRTIPLIIEQCSKAGVQNLIVVSNPASAAGSSATLERRIRDAARNFGVRILGPKSLGILRPCISLNATFTEIAALPGDLALVTQSGAMCAAVLDWATMNKIGVSSAVALGAAMDVDFGEILDYLVSDERTRYILLHVERVRNARKFMSALRSAARVKPVILFKSGNHGADPFIEPATERAELDDAVFDAAVSRAGVVRVQSISQLFHAAQALASGFHPRGNQLAIISNGTGPAAMAADCARSLDIPLPELAPDTVSAMKKFVPHDWAGRVPIDLGGDATPERYLQAIQALAQDPSVDAILVVLSPIAMAQPKAVAAGIVDLVRNQRITLCCCFMGGGQVTEARRILEDAGIPVFLTPDTVIELFHSISKYYQNQKLLLQTPGASHDLERAGANNAKPLMDALLGEHRQVLSGMETRTLLHSFGISVPPAMVAHNATEAMFITEQIGLPVDMKVDAPNLPFAAEDGGSWLNIASIDAVRLAFQDVVDTARRRFLDAPVNGVAIEAHRSRPQGRELMIRVFRDPVFGPVISFGAGGQHREVFRDRAVALPPLNRFLARNLIDSTRVAKTLHEFHGLPAADVHSVENTLLGVSNMICELPWIKELEINPLIVDENGAVAAHARMAIDHTLDAGRGRYAHMAIHPYPAHLCREWPMRDGTVITVRPVRPEDATLKQEFVNGLSDEARYFRFMDSTRELPPSLIVRFTQVDYDREMVLLATVRQDGKERQVGSARYTQTPDGESVEFALAIDDRWQKCGLGRRLMGAIMDCAREKSYRTMVGDVLSDNQKMLRLMTSLGFSVLPHPEGTSMKRVVKQLQE</sequence>
<evidence type="ECO:0000259" key="5">
    <source>
        <dbReference type="PROSITE" id="PS50975"/>
    </source>
</evidence>
<dbReference type="Gene3D" id="3.40.630.30">
    <property type="match status" value="1"/>
</dbReference>
<dbReference type="InterPro" id="IPR016181">
    <property type="entry name" value="Acyl_CoA_acyltransferase"/>
</dbReference>
<dbReference type="Pfam" id="PF00583">
    <property type="entry name" value="Acetyltransf_1"/>
    <property type="match status" value="1"/>
</dbReference>
<keyword evidence="1" id="KW-0436">Ligase</keyword>
<dbReference type="PROSITE" id="PS51186">
    <property type="entry name" value="GNAT"/>
    <property type="match status" value="1"/>
</dbReference>
<keyword evidence="7" id="KW-0808">Transferase</keyword>
<evidence type="ECO:0000313" key="7">
    <source>
        <dbReference type="EMBL" id="MCG2577223.1"/>
    </source>
</evidence>
<dbReference type="Proteomes" id="UP001165384">
    <property type="component" value="Unassembled WGS sequence"/>
</dbReference>
<organism evidence="7 8">
    <name type="scientific">Dechloromonas hankyongensis</name>
    <dbReference type="NCBI Taxonomy" id="2908002"/>
    <lineage>
        <taxon>Bacteria</taxon>
        <taxon>Pseudomonadati</taxon>
        <taxon>Pseudomonadota</taxon>
        <taxon>Betaproteobacteria</taxon>
        <taxon>Rhodocyclales</taxon>
        <taxon>Azonexaceae</taxon>
        <taxon>Dechloromonas</taxon>
    </lineage>
</organism>
<dbReference type="PROSITE" id="PS50975">
    <property type="entry name" value="ATP_GRASP"/>
    <property type="match status" value="1"/>
</dbReference>
<evidence type="ECO:0000313" key="8">
    <source>
        <dbReference type="Proteomes" id="UP001165384"/>
    </source>
</evidence>
<feature type="domain" description="ATP-grasp" evidence="5">
    <location>
        <begin position="495"/>
        <end position="531"/>
    </location>
</feature>
<protein>
    <submittedName>
        <fullName evidence="7">GNAT family N-acetyltransferase</fullName>
        <ecNumber evidence="7">2.3.1.-</ecNumber>
    </submittedName>
</protein>